<dbReference type="GO" id="GO:0004523">
    <property type="term" value="F:RNA-DNA hybrid ribonuclease activity"/>
    <property type="evidence" value="ECO:0007669"/>
    <property type="project" value="InterPro"/>
</dbReference>
<reference evidence="3 4" key="3">
    <citation type="submission" date="2019-11" db="EMBL/GenBank/DDBJ databases">
        <title>A de novo genome assembly of a pear dwarfing rootstock.</title>
        <authorList>
            <person name="Wang F."/>
            <person name="Wang J."/>
            <person name="Li S."/>
            <person name="Zhang Y."/>
            <person name="Fang M."/>
            <person name="Ma L."/>
            <person name="Zhao Y."/>
            <person name="Jiang S."/>
        </authorList>
    </citation>
    <scope>NUCLEOTIDE SEQUENCE [LARGE SCALE GENOMIC DNA]</scope>
    <source>
        <strain evidence="3">S2</strain>
        <tissue evidence="3">Leaf</tissue>
    </source>
</reference>
<evidence type="ECO:0000259" key="2">
    <source>
        <dbReference type="Pfam" id="PF13456"/>
    </source>
</evidence>
<gene>
    <name evidence="3" type="ORF">D8674_013291</name>
</gene>
<dbReference type="AlphaFoldDB" id="A0A5N5GUR9"/>
<organism evidence="3 4">
    <name type="scientific">Pyrus ussuriensis x Pyrus communis</name>
    <dbReference type="NCBI Taxonomy" id="2448454"/>
    <lineage>
        <taxon>Eukaryota</taxon>
        <taxon>Viridiplantae</taxon>
        <taxon>Streptophyta</taxon>
        <taxon>Embryophyta</taxon>
        <taxon>Tracheophyta</taxon>
        <taxon>Spermatophyta</taxon>
        <taxon>Magnoliopsida</taxon>
        <taxon>eudicotyledons</taxon>
        <taxon>Gunneridae</taxon>
        <taxon>Pentapetalae</taxon>
        <taxon>rosids</taxon>
        <taxon>fabids</taxon>
        <taxon>Rosales</taxon>
        <taxon>Rosaceae</taxon>
        <taxon>Amygdaloideae</taxon>
        <taxon>Maleae</taxon>
        <taxon>Pyrus</taxon>
    </lineage>
</organism>
<dbReference type="InterPro" id="IPR052343">
    <property type="entry name" value="Retrotransposon-Effector_Assoc"/>
</dbReference>
<dbReference type="InterPro" id="IPR000477">
    <property type="entry name" value="RT_dom"/>
</dbReference>
<evidence type="ECO:0000313" key="3">
    <source>
        <dbReference type="EMBL" id="KAB2617422.1"/>
    </source>
</evidence>
<dbReference type="InterPro" id="IPR036397">
    <property type="entry name" value="RNaseH_sf"/>
</dbReference>
<dbReference type="Pfam" id="PF00078">
    <property type="entry name" value="RVT_1"/>
    <property type="match status" value="1"/>
</dbReference>
<reference evidence="4" key="2">
    <citation type="submission" date="2019-10" db="EMBL/GenBank/DDBJ databases">
        <title>A de novo genome assembly of a pear dwarfing rootstock.</title>
        <authorList>
            <person name="Wang F."/>
            <person name="Wang J."/>
            <person name="Li S."/>
            <person name="Zhang Y."/>
            <person name="Fang M."/>
            <person name="Ma L."/>
            <person name="Zhao Y."/>
            <person name="Jiang S."/>
        </authorList>
    </citation>
    <scope>NUCLEOTIDE SEQUENCE [LARGE SCALE GENOMIC DNA]</scope>
</reference>
<name>A0A5N5GUR9_9ROSA</name>
<feature type="domain" description="Reverse transcriptase" evidence="1">
    <location>
        <begin position="233"/>
        <end position="395"/>
    </location>
</feature>
<dbReference type="InterPro" id="IPR043502">
    <property type="entry name" value="DNA/RNA_pol_sf"/>
</dbReference>
<dbReference type="SUPFAM" id="SSF53098">
    <property type="entry name" value="Ribonuclease H-like"/>
    <property type="match status" value="1"/>
</dbReference>
<evidence type="ECO:0000313" key="4">
    <source>
        <dbReference type="Proteomes" id="UP000327157"/>
    </source>
</evidence>
<dbReference type="Gene3D" id="3.60.10.10">
    <property type="entry name" value="Endonuclease/exonuclease/phosphatase"/>
    <property type="match status" value="1"/>
</dbReference>
<dbReference type="InterPro" id="IPR002156">
    <property type="entry name" value="RNaseH_domain"/>
</dbReference>
<dbReference type="PANTHER" id="PTHR46890:SF48">
    <property type="entry name" value="RNA-DIRECTED DNA POLYMERASE"/>
    <property type="match status" value="1"/>
</dbReference>
<reference evidence="3 4" key="1">
    <citation type="submission" date="2019-09" db="EMBL/GenBank/DDBJ databases">
        <authorList>
            <person name="Ou C."/>
        </authorList>
    </citation>
    <scope>NUCLEOTIDE SEQUENCE [LARGE SCALE GENOMIC DNA]</scope>
    <source>
        <strain evidence="3">S2</strain>
        <tissue evidence="3">Leaf</tissue>
    </source>
</reference>
<dbReference type="SUPFAM" id="SSF56672">
    <property type="entry name" value="DNA/RNA polymerases"/>
    <property type="match status" value="1"/>
</dbReference>
<dbReference type="Pfam" id="PF13456">
    <property type="entry name" value="RVT_3"/>
    <property type="match status" value="1"/>
</dbReference>
<proteinExistence type="predicted"/>
<sequence length="612" mass="68956">MAGFRNALMNCQLQDMGFVGNKFTWKTTRGGGIRVRPDRALANQAWLDMFPQYRVIHLNPTSSDHIPVLIEWAVQRRTKSQRSFRYEDGWAMHEGCIDAVKAGWERSFAGSPMFQVTEKIKATRCMENIIVKYFQKLFESHGKNEAAMILEQVVPKVTEDMNMDLLLPFTNEEIKFALFQMHPTKAPAPDGMSPGFYQKHWDIVGQDVCNGVRSLLTSGGMLRKINFTHVTLIPKTNDPTVMSQLRPISLCNVIYKICSKVLTNRLKNILPEIISPTQSAFAPGHLISDNSLVAFEIAYHMHTKQSGWNGVMALKLNISKAYNRIEWSFPKAMMRKLGFAEGWISLVMMCVTTVSYSFKLNGEPVGYVHPQRGIQQGDPLSPFLFVLCVEGLSTLFDGWERRGCWSVSIWFSSPLCLKMDRRCIGGFRMWLAWLQEFRRWHVTQKGSRQVITQKWEKPGVGWFKCNFDGAWDELGEVGGVGVVVHDDNGAFVATTALSFRVVSSAILAEILAARAATAFAQSLGVLQVEMQGDALVVIKALQKDTAAHGNGQFGNILQDARHMLESFTTWKATFGRRETNKVAHRLARLGLSLNSQVSWFEEPLDVVSDLLS</sequence>
<evidence type="ECO:0008006" key="5">
    <source>
        <dbReference type="Google" id="ProtNLM"/>
    </source>
</evidence>
<dbReference type="OrthoDB" id="1935929at2759"/>
<dbReference type="EMBL" id="SMOL01000401">
    <property type="protein sequence ID" value="KAB2617422.1"/>
    <property type="molecule type" value="Genomic_DNA"/>
</dbReference>
<dbReference type="GO" id="GO:0003676">
    <property type="term" value="F:nucleic acid binding"/>
    <property type="evidence" value="ECO:0007669"/>
    <property type="project" value="InterPro"/>
</dbReference>
<dbReference type="CDD" id="cd01650">
    <property type="entry name" value="RT_nLTR_like"/>
    <property type="match status" value="1"/>
</dbReference>
<keyword evidence="4" id="KW-1185">Reference proteome</keyword>
<dbReference type="SUPFAM" id="SSF56219">
    <property type="entry name" value="DNase I-like"/>
    <property type="match status" value="1"/>
</dbReference>
<accession>A0A5N5GUR9</accession>
<dbReference type="CDD" id="cd06222">
    <property type="entry name" value="RNase_H_like"/>
    <property type="match status" value="1"/>
</dbReference>
<dbReference type="Gene3D" id="3.30.420.10">
    <property type="entry name" value="Ribonuclease H-like superfamily/Ribonuclease H"/>
    <property type="match status" value="1"/>
</dbReference>
<dbReference type="InterPro" id="IPR036691">
    <property type="entry name" value="Endo/exonu/phosph_ase_sf"/>
</dbReference>
<protein>
    <recommendedName>
        <fullName evidence="5">Reverse transcriptase domain-containing protein</fullName>
    </recommendedName>
</protein>
<dbReference type="InterPro" id="IPR012337">
    <property type="entry name" value="RNaseH-like_sf"/>
</dbReference>
<comment type="caution">
    <text evidence="3">The sequence shown here is derived from an EMBL/GenBank/DDBJ whole genome shotgun (WGS) entry which is preliminary data.</text>
</comment>
<dbReference type="Proteomes" id="UP000327157">
    <property type="component" value="Chromosome 15"/>
</dbReference>
<dbReference type="InterPro" id="IPR044730">
    <property type="entry name" value="RNase_H-like_dom_plant"/>
</dbReference>
<feature type="domain" description="RNase H type-1" evidence="2">
    <location>
        <begin position="466"/>
        <end position="588"/>
    </location>
</feature>
<dbReference type="PANTHER" id="PTHR46890">
    <property type="entry name" value="NON-LTR RETROLELEMENT REVERSE TRANSCRIPTASE-LIKE PROTEIN-RELATED"/>
    <property type="match status" value="1"/>
</dbReference>
<evidence type="ECO:0000259" key="1">
    <source>
        <dbReference type="Pfam" id="PF00078"/>
    </source>
</evidence>